<gene>
    <name evidence="1" type="ORF">F5876DRAFT_80265</name>
</gene>
<organism evidence="1 2">
    <name type="scientific">Lentinula aff. lateritia</name>
    <dbReference type="NCBI Taxonomy" id="2804960"/>
    <lineage>
        <taxon>Eukaryota</taxon>
        <taxon>Fungi</taxon>
        <taxon>Dikarya</taxon>
        <taxon>Basidiomycota</taxon>
        <taxon>Agaricomycotina</taxon>
        <taxon>Agaricomycetes</taxon>
        <taxon>Agaricomycetidae</taxon>
        <taxon>Agaricales</taxon>
        <taxon>Marasmiineae</taxon>
        <taxon>Omphalotaceae</taxon>
        <taxon>Lentinula</taxon>
    </lineage>
</organism>
<accession>A0ACC1TQH8</accession>
<evidence type="ECO:0000313" key="2">
    <source>
        <dbReference type="Proteomes" id="UP001163835"/>
    </source>
</evidence>
<dbReference type="Proteomes" id="UP001163835">
    <property type="component" value="Unassembled WGS sequence"/>
</dbReference>
<protein>
    <submittedName>
        <fullName evidence="1">Uncharacterized protein</fullName>
    </submittedName>
</protein>
<sequence length="248" mass="27806">MSSYCELLPSEPLPASSEARKIADSYTSNNPQTTSSSTHLHNYRSQRTTFSMYNLSRSLMPFLRTSLPRQFTLCILLFVVVHAAIASPLVPRTVFADDRIEDLALAIVRFPTTGDRPMEAIFPSESRLEKSVSSSENLRLCIYTLCLSPEVNASGKLEIKESTWSQIEATDALTIGWVSFYNKEERDKVVNTVRNHVRTEFKNSFDYVESAIVLLKGLSGKCILEECQGKVIWESYCKARKAGSQNGA</sequence>
<name>A0ACC1TQH8_9AGAR</name>
<reference evidence="1" key="1">
    <citation type="submission" date="2022-09" db="EMBL/GenBank/DDBJ databases">
        <title>A Global Phylogenomic Analysis of the Shiitake Genus Lentinula.</title>
        <authorList>
            <consortium name="DOE Joint Genome Institute"/>
            <person name="Sierra-Patev S."/>
            <person name="Min B."/>
            <person name="Naranjo-Ortiz M."/>
            <person name="Looney B."/>
            <person name="Konkel Z."/>
            <person name="Slot J.C."/>
            <person name="Sakamoto Y."/>
            <person name="Steenwyk J.L."/>
            <person name="Rokas A."/>
            <person name="Carro J."/>
            <person name="Camarero S."/>
            <person name="Ferreira P."/>
            <person name="Molpeceres G."/>
            <person name="Ruiz-Duenas F.J."/>
            <person name="Serrano A."/>
            <person name="Henrissat B."/>
            <person name="Drula E."/>
            <person name="Hughes K.W."/>
            <person name="Mata J.L."/>
            <person name="Ishikawa N.K."/>
            <person name="Vargas-Isla R."/>
            <person name="Ushijima S."/>
            <person name="Smith C.A."/>
            <person name="Ahrendt S."/>
            <person name="Andreopoulos W."/>
            <person name="He G."/>
            <person name="Labutti K."/>
            <person name="Lipzen A."/>
            <person name="Ng V."/>
            <person name="Riley R."/>
            <person name="Sandor L."/>
            <person name="Barry K."/>
            <person name="Martinez A.T."/>
            <person name="Xiao Y."/>
            <person name="Gibbons J.G."/>
            <person name="Terashima K."/>
            <person name="Grigoriev I.V."/>
            <person name="Hibbett D.S."/>
        </authorList>
    </citation>
    <scope>NUCLEOTIDE SEQUENCE</scope>
    <source>
        <strain evidence="1">TMI1499</strain>
    </source>
</reference>
<keyword evidence="2" id="KW-1185">Reference proteome</keyword>
<proteinExistence type="predicted"/>
<evidence type="ECO:0000313" key="1">
    <source>
        <dbReference type="EMBL" id="KAJ3806872.1"/>
    </source>
</evidence>
<comment type="caution">
    <text evidence="1">The sequence shown here is derived from an EMBL/GenBank/DDBJ whole genome shotgun (WGS) entry which is preliminary data.</text>
</comment>
<dbReference type="EMBL" id="MU795369">
    <property type="protein sequence ID" value="KAJ3806872.1"/>
    <property type="molecule type" value="Genomic_DNA"/>
</dbReference>